<evidence type="ECO:0000313" key="1">
    <source>
        <dbReference type="EMBL" id="KAK1434395.1"/>
    </source>
</evidence>
<name>A0AAD8LB13_TARER</name>
<dbReference type="EMBL" id="JAUHHV010000001">
    <property type="protein sequence ID" value="KAK1434395.1"/>
    <property type="molecule type" value="Genomic_DNA"/>
</dbReference>
<evidence type="ECO:0000313" key="2">
    <source>
        <dbReference type="Proteomes" id="UP001229421"/>
    </source>
</evidence>
<sequence length="125" mass="14175">MHYLQEDPTNTTISWECLEEVQERDRAIQIPGEENGPWAQLFDMGWPAHRELIVEFYCTLWFRSHDQDAPELDKDAIEAGDVPMEVTFSIAKTSTTGLNSSSCYSVHTSQTVISAALELLLNNIQ</sequence>
<reference evidence="1" key="1">
    <citation type="journal article" date="2023" name="bioRxiv">
        <title>Improved chromosome-level genome assembly for marigold (Tagetes erecta).</title>
        <authorList>
            <person name="Jiang F."/>
            <person name="Yuan L."/>
            <person name="Wang S."/>
            <person name="Wang H."/>
            <person name="Xu D."/>
            <person name="Wang A."/>
            <person name="Fan W."/>
        </authorList>
    </citation>
    <scope>NUCLEOTIDE SEQUENCE</scope>
    <source>
        <strain evidence="1">WSJ</strain>
        <tissue evidence="1">Leaf</tissue>
    </source>
</reference>
<gene>
    <name evidence="1" type="ORF">QVD17_00135</name>
</gene>
<organism evidence="1 2">
    <name type="scientific">Tagetes erecta</name>
    <name type="common">African marigold</name>
    <dbReference type="NCBI Taxonomy" id="13708"/>
    <lineage>
        <taxon>Eukaryota</taxon>
        <taxon>Viridiplantae</taxon>
        <taxon>Streptophyta</taxon>
        <taxon>Embryophyta</taxon>
        <taxon>Tracheophyta</taxon>
        <taxon>Spermatophyta</taxon>
        <taxon>Magnoliopsida</taxon>
        <taxon>eudicotyledons</taxon>
        <taxon>Gunneridae</taxon>
        <taxon>Pentapetalae</taxon>
        <taxon>asterids</taxon>
        <taxon>campanulids</taxon>
        <taxon>Asterales</taxon>
        <taxon>Asteraceae</taxon>
        <taxon>Asteroideae</taxon>
        <taxon>Heliantheae alliance</taxon>
        <taxon>Tageteae</taxon>
        <taxon>Tagetes</taxon>
    </lineage>
</organism>
<keyword evidence="2" id="KW-1185">Reference proteome</keyword>
<dbReference type="AlphaFoldDB" id="A0AAD8LB13"/>
<comment type="caution">
    <text evidence="1">The sequence shown here is derived from an EMBL/GenBank/DDBJ whole genome shotgun (WGS) entry which is preliminary data.</text>
</comment>
<accession>A0AAD8LB13</accession>
<protein>
    <submittedName>
        <fullName evidence="1">Uncharacterized protein</fullName>
    </submittedName>
</protein>
<dbReference type="Proteomes" id="UP001229421">
    <property type="component" value="Unassembled WGS sequence"/>
</dbReference>
<proteinExistence type="predicted"/>